<organism evidence="2 3">
    <name type="scientific">Vigna angularis var. angularis</name>
    <dbReference type="NCBI Taxonomy" id="157739"/>
    <lineage>
        <taxon>Eukaryota</taxon>
        <taxon>Viridiplantae</taxon>
        <taxon>Streptophyta</taxon>
        <taxon>Embryophyta</taxon>
        <taxon>Tracheophyta</taxon>
        <taxon>Spermatophyta</taxon>
        <taxon>Magnoliopsida</taxon>
        <taxon>eudicotyledons</taxon>
        <taxon>Gunneridae</taxon>
        <taxon>Pentapetalae</taxon>
        <taxon>rosids</taxon>
        <taxon>fabids</taxon>
        <taxon>Fabales</taxon>
        <taxon>Fabaceae</taxon>
        <taxon>Papilionoideae</taxon>
        <taxon>50 kb inversion clade</taxon>
        <taxon>NPAAA clade</taxon>
        <taxon>indigoferoid/millettioid clade</taxon>
        <taxon>Phaseoleae</taxon>
        <taxon>Vigna</taxon>
    </lineage>
</organism>
<feature type="chain" id="PRO_5006618042" evidence="1">
    <location>
        <begin position="17"/>
        <end position="74"/>
    </location>
</feature>
<proteinExistence type="predicted"/>
<sequence>ILLLSVSLYLFGVWYSTPLFEIDYYAPTINHFYFIYSTHIHKMLHLPTATSLSKSPHVFYERLIKQPKITIVIS</sequence>
<dbReference type="EMBL" id="AP015039">
    <property type="protein sequence ID" value="BAT91106.1"/>
    <property type="molecule type" value="Genomic_DNA"/>
</dbReference>
<accession>A0A0S3SE57</accession>
<feature type="non-terminal residue" evidence="2">
    <location>
        <position position="1"/>
    </location>
</feature>
<protein>
    <submittedName>
        <fullName evidence="2">Uncharacterized protein</fullName>
    </submittedName>
</protein>
<feature type="signal peptide" evidence="1">
    <location>
        <begin position="1"/>
        <end position="16"/>
    </location>
</feature>
<evidence type="ECO:0000256" key="1">
    <source>
        <dbReference type="SAM" id="SignalP"/>
    </source>
</evidence>
<evidence type="ECO:0000313" key="3">
    <source>
        <dbReference type="Proteomes" id="UP000291084"/>
    </source>
</evidence>
<gene>
    <name evidence="2" type="primary">Vigan.06G241400</name>
    <name evidence="2" type="ORF">VIGAN_06241400</name>
</gene>
<dbReference type="Proteomes" id="UP000291084">
    <property type="component" value="Chromosome 6"/>
</dbReference>
<keyword evidence="3" id="KW-1185">Reference proteome</keyword>
<dbReference type="AlphaFoldDB" id="A0A0S3SE57"/>
<keyword evidence="1" id="KW-0732">Signal</keyword>
<evidence type="ECO:0000313" key="2">
    <source>
        <dbReference type="EMBL" id="BAT91106.1"/>
    </source>
</evidence>
<name>A0A0S3SE57_PHAAN</name>
<reference evidence="2 3" key="1">
    <citation type="journal article" date="2015" name="Sci. Rep.">
        <title>The power of single molecule real-time sequencing technology in the de novo assembly of a eukaryotic genome.</title>
        <authorList>
            <person name="Sakai H."/>
            <person name="Naito K."/>
            <person name="Ogiso-Tanaka E."/>
            <person name="Takahashi Y."/>
            <person name="Iseki K."/>
            <person name="Muto C."/>
            <person name="Satou K."/>
            <person name="Teruya K."/>
            <person name="Shiroma A."/>
            <person name="Shimoji M."/>
            <person name="Hirano T."/>
            <person name="Itoh T."/>
            <person name="Kaga A."/>
            <person name="Tomooka N."/>
        </authorList>
    </citation>
    <scope>NUCLEOTIDE SEQUENCE [LARGE SCALE GENOMIC DNA]</scope>
    <source>
        <strain evidence="3">cv. Shumari</strain>
    </source>
</reference>